<proteinExistence type="predicted"/>
<name>A0A3N2CW96_9ACTN</name>
<evidence type="ECO:0000256" key="3">
    <source>
        <dbReference type="PROSITE-ProRule" id="PRU00289"/>
    </source>
</evidence>
<dbReference type="OrthoDB" id="3217500at2"/>
<dbReference type="PANTHER" id="PTHR22683:SF41">
    <property type="entry name" value="DNA TRANSLOCASE FTSK"/>
    <property type="match status" value="1"/>
</dbReference>
<keyword evidence="1 3" id="KW-0547">Nucleotide-binding</keyword>
<dbReference type="RefSeq" id="WP_123391420.1">
    <property type="nucleotide sequence ID" value="NZ_RKHO01000001.1"/>
</dbReference>
<keyword evidence="4" id="KW-0812">Transmembrane</keyword>
<dbReference type="PANTHER" id="PTHR22683">
    <property type="entry name" value="SPORULATION PROTEIN RELATED"/>
    <property type="match status" value="1"/>
</dbReference>
<feature type="transmembrane region" description="Helical" evidence="4">
    <location>
        <begin position="32"/>
        <end position="58"/>
    </location>
</feature>
<dbReference type="PROSITE" id="PS50901">
    <property type="entry name" value="FTSK"/>
    <property type="match status" value="1"/>
</dbReference>
<dbReference type="InterPro" id="IPR027417">
    <property type="entry name" value="P-loop_NTPase"/>
</dbReference>
<evidence type="ECO:0000313" key="7">
    <source>
        <dbReference type="Proteomes" id="UP000281738"/>
    </source>
</evidence>
<feature type="domain" description="FtsK" evidence="5">
    <location>
        <begin position="181"/>
        <end position="371"/>
    </location>
</feature>
<dbReference type="InterPro" id="IPR050206">
    <property type="entry name" value="FtsK/SpoIIIE/SftA"/>
</dbReference>
<dbReference type="InterPro" id="IPR002543">
    <property type="entry name" value="FtsK_dom"/>
</dbReference>
<comment type="caution">
    <text evidence="6">The sequence shown here is derived from an EMBL/GenBank/DDBJ whole genome shotgun (WGS) entry which is preliminary data.</text>
</comment>
<keyword evidence="4" id="KW-1133">Transmembrane helix</keyword>
<evidence type="ECO:0000259" key="5">
    <source>
        <dbReference type="PROSITE" id="PS50901"/>
    </source>
</evidence>
<keyword evidence="7" id="KW-1185">Reference proteome</keyword>
<keyword evidence="2 3" id="KW-0067">ATP-binding</keyword>
<evidence type="ECO:0000256" key="2">
    <source>
        <dbReference type="ARBA" id="ARBA00022840"/>
    </source>
</evidence>
<evidence type="ECO:0000313" key="6">
    <source>
        <dbReference type="EMBL" id="ROR91811.1"/>
    </source>
</evidence>
<dbReference type="Gene3D" id="3.40.50.300">
    <property type="entry name" value="P-loop containing nucleotide triphosphate hydrolases"/>
    <property type="match status" value="1"/>
</dbReference>
<dbReference type="AlphaFoldDB" id="A0A3N2CW96"/>
<dbReference type="Pfam" id="PF01580">
    <property type="entry name" value="FtsK_SpoIIIE"/>
    <property type="match status" value="1"/>
</dbReference>
<organism evidence="6 7">
    <name type="scientific">Nocardioides aurantiacus</name>
    <dbReference type="NCBI Taxonomy" id="86796"/>
    <lineage>
        <taxon>Bacteria</taxon>
        <taxon>Bacillati</taxon>
        <taxon>Actinomycetota</taxon>
        <taxon>Actinomycetes</taxon>
        <taxon>Propionibacteriales</taxon>
        <taxon>Nocardioidaceae</taxon>
        <taxon>Nocardioides</taxon>
    </lineage>
</organism>
<feature type="binding site" evidence="3">
    <location>
        <begin position="207"/>
        <end position="214"/>
    </location>
    <ligand>
        <name>ATP</name>
        <dbReference type="ChEBI" id="CHEBI:30616"/>
    </ligand>
</feature>
<evidence type="ECO:0000256" key="1">
    <source>
        <dbReference type="ARBA" id="ARBA00022741"/>
    </source>
</evidence>
<evidence type="ECO:0000256" key="4">
    <source>
        <dbReference type="SAM" id="Phobius"/>
    </source>
</evidence>
<reference evidence="6 7" key="1">
    <citation type="submission" date="2018-11" db="EMBL/GenBank/DDBJ databases">
        <title>Sequencing the genomes of 1000 actinobacteria strains.</title>
        <authorList>
            <person name="Klenk H.-P."/>
        </authorList>
    </citation>
    <scope>NUCLEOTIDE SEQUENCE [LARGE SCALE GENOMIC DNA]</scope>
    <source>
        <strain evidence="6 7">DSM 12652</strain>
    </source>
</reference>
<accession>A0A3N2CW96</accession>
<dbReference type="GO" id="GO:0003677">
    <property type="term" value="F:DNA binding"/>
    <property type="evidence" value="ECO:0007669"/>
    <property type="project" value="InterPro"/>
</dbReference>
<dbReference type="EMBL" id="RKHO01000001">
    <property type="protein sequence ID" value="ROR91811.1"/>
    <property type="molecule type" value="Genomic_DNA"/>
</dbReference>
<dbReference type="Proteomes" id="UP000281738">
    <property type="component" value="Unassembled WGS sequence"/>
</dbReference>
<dbReference type="GO" id="GO:0005524">
    <property type="term" value="F:ATP binding"/>
    <property type="evidence" value="ECO:0007669"/>
    <property type="project" value="UniProtKB-UniRule"/>
</dbReference>
<protein>
    <submittedName>
        <fullName evidence="6">S-DNA-T family DNA segregation ATPase FtsK/SpoIIIE</fullName>
    </submittedName>
</protein>
<dbReference type="SUPFAM" id="SSF52540">
    <property type="entry name" value="P-loop containing nucleoside triphosphate hydrolases"/>
    <property type="match status" value="1"/>
</dbReference>
<gene>
    <name evidence="6" type="ORF">EDD33_2687</name>
</gene>
<keyword evidence="4" id="KW-0472">Membrane</keyword>
<sequence>MTLPKTAATAWSEARFWVVLLTRLTGRFPGHVVVALALAWIAWALAPVTVALAASVAISVRIWMLRWPLGYWRAAGPVVGRCRAGAVRRCWGESLDACGLTNDRPLLRVLARWPRLVIRSRLASGQTVTEFEERAEALRSCVGATQIRIEPDGVRDVRISLAFADVLDLPFAANVPAHGSDDAVIVGRQWDGSDWALPIGPHTLVAGCSGSGKGSVLWSFVFGLAPAVRDGRVQLHGIDLKGGMEILMGRGFFTTLATSQAEAVASLELLVDWLQARTRQYAGRVRSHQASETEPLHVVVIDELAALTAYSTDRELQRRGEVALSILLSQGRAPGFVVLACLQDPRKDVVPTRGLFTQMVGLRLKDDSESTMVLGEAAVQAGAHCHRLSRELPGTGYVVPESGGPPVKVRAGYASDDLIRETAAEFATPTTLSVLPVRVESAGRNRRPGRATETR</sequence>